<dbReference type="EMBL" id="FLUP01000001">
    <property type="protein sequence ID" value="SBW06498.1"/>
    <property type="molecule type" value="Genomic_DNA"/>
</dbReference>
<dbReference type="PANTHER" id="PTHR30313:SF2">
    <property type="entry name" value="DNA PRIMASE"/>
    <property type="match status" value="1"/>
</dbReference>
<dbReference type="Gene3D" id="3.40.1360.10">
    <property type="match status" value="1"/>
</dbReference>
<dbReference type="GO" id="GO:0006269">
    <property type="term" value="P:DNA replication, synthesis of primer"/>
    <property type="evidence" value="ECO:0007669"/>
    <property type="project" value="TreeGrafter"/>
</dbReference>
<organism evidence="2">
    <name type="scientific">uncultured Desulfovibrio sp</name>
    <dbReference type="NCBI Taxonomy" id="167968"/>
    <lineage>
        <taxon>Bacteria</taxon>
        <taxon>Pseudomonadati</taxon>
        <taxon>Thermodesulfobacteriota</taxon>
        <taxon>Desulfovibrionia</taxon>
        <taxon>Desulfovibrionales</taxon>
        <taxon>Desulfovibrionaceae</taxon>
        <taxon>Desulfovibrio</taxon>
        <taxon>environmental samples</taxon>
    </lineage>
</organism>
<feature type="compositionally biased region" description="Basic and acidic residues" evidence="1">
    <location>
        <begin position="346"/>
        <end position="368"/>
    </location>
</feature>
<dbReference type="CDD" id="cd01029">
    <property type="entry name" value="TOPRIM_primases"/>
    <property type="match status" value="1"/>
</dbReference>
<evidence type="ECO:0000313" key="2">
    <source>
        <dbReference type="EMBL" id="SBW06498.1"/>
    </source>
</evidence>
<dbReference type="GO" id="GO:0005737">
    <property type="term" value="C:cytoplasm"/>
    <property type="evidence" value="ECO:0007669"/>
    <property type="project" value="TreeGrafter"/>
</dbReference>
<sequence length="964" mass="108384">MGHDIPASEIVNALLDSRLYDLRRSGNYLRGVCPSCGEKSLFVGTLHPYVLRCTRLNKCAFEQTVREALPDFFGNFAKRFPPTAENREATADAYLALDRGFDLGKIRGWYEQGSYPIHNTDQYIPTVRFYLDAARTRWWERLIGRKGNNGNKASFGGKRKDDGTLYRGDAWMPPGMTIEKLDRVFLVEGIFHAIALFLAGFKAVACFSCNTFPEDFIKAHSGKSVKWTVAMDADNAGSRWAKKHYLRLKQMCELASVCLPPKGQDWDDLWRAEHLTAALISKGLYSGRLMVAESVEEKAFHYYVHNRSNKFLLDFKNALYWIELGEDFRTEVYTAVNAQAEKDAENRAAEAKAQRAKEAAKQKAEQEKAAAAPAPEATPADASTSEQSPGQPVQPQQPEVKDTPDDPEGQILMTPEGRQIFNRHCGVDQISNVLPRCLYITKDPIMDEIRYQFQIAYANGTPDEIIPLEGSAINSPVDFNKALLNRSLGGTFDGNAGHFKILRKGWLNRRLVTVSALPFVGYDPATKAYIFKDNAWHCGRRLAANDQGYFEINRQGVKTTLASVNITTEGDFKPDWLPNFVKAFHWQGLALLAFFAGSLFVQQIRSRDKSFPLLEFTGDPGAGKSTALEFCWKLVGRDDYEGFDLLKSTAAGRRRAFSQVSNLPVVIIESDRDDGQKDSRQKQFGFDEVKPFFNGRGTGTLGVSRRGNETDESVFQASLIISQNAEVEGSEALLQRIVHCHADKKHHAQGTRDLARWFERQTVATVGGFLNRALTRERDFLEAYAQAYAKYETMLTGADLHNERIIKNHAQVAACGDALGVIFGDAMTQELKTGLACYLTGRARAREKRLANDHPLVEQFWDIYEYITIKITASLRNDKGDQEPLNHARTTDGRIAINLNQLMEECRTWGQPVPDMATLKKLLPMCRRHKYMGNMPINSRITGKTMRCWVFSRAGGYAATTEDF</sequence>
<dbReference type="Pfam" id="PF13155">
    <property type="entry name" value="Toprim_2"/>
    <property type="match status" value="1"/>
</dbReference>
<feature type="region of interest" description="Disordered" evidence="1">
    <location>
        <begin position="346"/>
        <end position="412"/>
    </location>
</feature>
<dbReference type="PANTHER" id="PTHR30313">
    <property type="entry name" value="DNA PRIMASE"/>
    <property type="match status" value="1"/>
</dbReference>
<reference evidence="2" key="1">
    <citation type="submission" date="2016-04" db="EMBL/GenBank/DDBJ databases">
        <authorList>
            <person name="Evans L.H."/>
            <person name="Alamgir A."/>
            <person name="Owens N."/>
            <person name="Weber N.D."/>
            <person name="Virtaneva K."/>
            <person name="Barbian K."/>
            <person name="Babar A."/>
            <person name="Rosenke K."/>
        </authorList>
    </citation>
    <scope>NUCLEOTIDE SEQUENCE</scope>
    <source>
        <strain evidence="2">92-2</strain>
    </source>
</reference>
<dbReference type="AlphaFoldDB" id="A0A212K4F5"/>
<protein>
    <submittedName>
        <fullName evidence="2">Putative phage protein</fullName>
    </submittedName>
</protein>
<dbReference type="RefSeq" id="WP_227119431.1">
    <property type="nucleotide sequence ID" value="NZ_LT598928.1"/>
</dbReference>
<evidence type="ECO:0000256" key="1">
    <source>
        <dbReference type="SAM" id="MobiDB-lite"/>
    </source>
</evidence>
<accession>A0A212K4F5</accession>
<name>A0A212K4F5_9BACT</name>
<dbReference type="InterPro" id="IPR050219">
    <property type="entry name" value="DnaG_primase"/>
</dbReference>
<feature type="compositionally biased region" description="Low complexity" evidence="1">
    <location>
        <begin position="369"/>
        <end position="398"/>
    </location>
</feature>
<gene>
    <name evidence="2" type="ORF">KM92DES2_12198</name>
</gene>
<dbReference type="SUPFAM" id="SSF56731">
    <property type="entry name" value="DNA primase core"/>
    <property type="match status" value="1"/>
</dbReference>
<proteinExistence type="predicted"/>
<dbReference type="InterPro" id="IPR034154">
    <property type="entry name" value="TOPRIM_DnaG/twinkle"/>
</dbReference>